<dbReference type="HOGENOM" id="CLU_011290_1_1_10"/>
<evidence type="ECO:0000256" key="3">
    <source>
        <dbReference type="ARBA" id="ARBA00011897"/>
    </source>
</evidence>
<keyword evidence="6" id="KW-0720">Serine protease</keyword>
<dbReference type="GO" id="GO:0005829">
    <property type="term" value="C:cytosol"/>
    <property type="evidence" value="ECO:0007669"/>
    <property type="project" value="TreeGrafter"/>
</dbReference>
<dbReference type="InterPro" id="IPR051167">
    <property type="entry name" value="Prolyl_oligopep/macrocyclase"/>
</dbReference>
<dbReference type="Gene3D" id="3.40.50.1820">
    <property type="entry name" value="alpha/beta hydrolase"/>
    <property type="match status" value="1"/>
</dbReference>
<dbReference type="InterPro" id="IPR023302">
    <property type="entry name" value="Pept_S9A_N"/>
</dbReference>
<dbReference type="AlphaFoldDB" id="A0A0E3UWI9"/>
<reference evidence="12 13" key="1">
    <citation type="journal article" date="2015" name="Sci. Rep.">
        <title>Unraveling adaptation of Pontibacter korlensis to radiation and infertility in desert through complete genome and comparative transcriptomic analysis.</title>
        <authorList>
            <person name="Dai J."/>
            <person name="Dai W."/>
            <person name="Qiu C."/>
            <person name="Yang Z."/>
            <person name="Zhang Y."/>
            <person name="Zhou M."/>
            <person name="Zhang L."/>
            <person name="Fang C."/>
            <person name="Gao Q."/>
            <person name="Yang Q."/>
            <person name="Li X."/>
            <person name="Wang Z."/>
            <person name="Wang Z."/>
            <person name="Jia Z."/>
            <person name="Chen X."/>
        </authorList>
    </citation>
    <scope>NUCLEOTIDE SEQUENCE [LARGE SCALE GENOMIC DNA]</scope>
    <source>
        <strain evidence="12 13">X14-1T</strain>
    </source>
</reference>
<dbReference type="Gene3D" id="2.130.10.120">
    <property type="entry name" value="Prolyl oligopeptidase, N-terminal domain"/>
    <property type="match status" value="1"/>
</dbReference>
<feature type="domain" description="Peptidase S9A N-terminal" evidence="11">
    <location>
        <begin position="25"/>
        <end position="419"/>
    </location>
</feature>
<dbReference type="KEGG" id="pko:PKOR_10320"/>
<evidence type="ECO:0000313" key="12">
    <source>
        <dbReference type="EMBL" id="AKD03447.1"/>
    </source>
</evidence>
<dbReference type="EC" id="3.4.21.26" evidence="3"/>
<dbReference type="OrthoDB" id="9801421at2"/>
<evidence type="ECO:0000256" key="7">
    <source>
        <dbReference type="ARBA" id="ARBA00060121"/>
    </source>
</evidence>
<dbReference type="PANTHER" id="PTHR42881:SF2">
    <property type="entry name" value="PROLYL ENDOPEPTIDASE"/>
    <property type="match status" value="1"/>
</dbReference>
<dbReference type="Proteomes" id="UP000033109">
    <property type="component" value="Chromosome"/>
</dbReference>
<evidence type="ECO:0000256" key="5">
    <source>
        <dbReference type="ARBA" id="ARBA00022801"/>
    </source>
</evidence>
<dbReference type="SUPFAM" id="SSF53474">
    <property type="entry name" value="alpha/beta-Hydrolases"/>
    <property type="match status" value="1"/>
</dbReference>
<dbReference type="GO" id="GO:0004252">
    <property type="term" value="F:serine-type endopeptidase activity"/>
    <property type="evidence" value="ECO:0007669"/>
    <property type="project" value="UniProtKB-EC"/>
</dbReference>
<evidence type="ECO:0000256" key="8">
    <source>
        <dbReference type="ARBA" id="ARBA00081187"/>
    </source>
</evidence>
<dbReference type="InterPro" id="IPR002470">
    <property type="entry name" value="Peptidase_S9A"/>
</dbReference>
<dbReference type="Pfam" id="PF02897">
    <property type="entry name" value="Peptidase_S9_N"/>
    <property type="match status" value="1"/>
</dbReference>
<keyword evidence="4" id="KW-0645">Protease</keyword>
<comment type="catalytic activity">
    <reaction evidence="1">
        <text>Hydrolysis of Pro-|-Xaa &gt;&gt; Ala-|-Xaa in oligopeptides.</text>
        <dbReference type="EC" id="3.4.21.26"/>
    </reaction>
</comment>
<evidence type="ECO:0000256" key="2">
    <source>
        <dbReference type="ARBA" id="ARBA00005228"/>
    </source>
</evidence>
<accession>A0A0E3UWI9</accession>
<proteinExistence type="inferred from homology"/>
<dbReference type="EMBL" id="CP009621">
    <property type="protein sequence ID" value="AKD03447.1"/>
    <property type="molecule type" value="Genomic_DNA"/>
</dbReference>
<evidence type="ECO:0000259" key="10">
    <source>
        <dbReference type="Pfam" id="PF00326"/>
    </source>
</evidence>
<feature type="domain" description="Peptidase S9 prolyl oligopeptidase catalytic" evidence="10">
    <location>
        <begin position="487"/>
        <end position="692"/>
    </location>
</feature>
<name>A0A0E3UWI9_9BACT</name>
<keyword evidence="9" id="KW-0732">Signal</keyword>
<dbReference type="InterPro" id="IPR002471">
    <property type="entry name" value="Pept_S9_AS"/>
</dbReference>
<dbReference type="InterPro" id="IPR029058">
    <property type="entry name" value="AB_hydrolase_fold"/>
</dbReference>
<sequence length="695" mass="78244">MKQILLPLLVCLQAGQLFAQQLEYPVTKESAVADTFHNQHVVPDKYRWLEDQNNPKVLTWVEEQNKLSKKYLTKASNQTNAFLAIDKYSYASASHNYTKVGDYYFRYYYYNNNGTPALFFKKEMSSNPRLDDLKPLVDPAHISAKDRILLKGFDVSKGSDLLAYQFSRNGSDWAEIKVIELKSAVHRPDHLQRVKFSNIAWKDNGFFYAAYPEGKAQKVFYHQIGTAQSEDKLIFERGNAAVTFDFITTANERFFVLTERNEQTNVKNYYYIDYHETQPTLKPLLTNISFGLDILGSYNGKLIAETSYKANNGRLIEIDPASPFNWRVIVPEFSKALLLETFLMDDRFIATYLTNGHPLLTVFDYSGKMLYNLELPVATTIGSFSGSPDDDEVLYRYSSYTFPSVVYRFNTKTFERTLTDRTTVTYDLDKFEYKAVEYPGKDGTPVPMTLVYEKGLKLDGTNPTLLKAYGGFGAISQPSFEPGLIHFIKNGGVFAFASIRGGGELGGQWAAQGRGASKQTSFDDFVAAAEYLIKTGYTHPSKLAATGGSNGGLVVAAAAVQRPELFKAVVPVVAPLDMLRLERFTVGLFHVDEYGTVTDSQSFERLRSYSPLHNIKEEVNYPAMLIMTSSNDDRVPPLHSYKFAARLQNRSAQTNPVLLRVEGGAGHYGATGIYSSVREEADLYAFVMQLLSEQK</sequence>
<protein>
    <recommendedName>
        <fullName evidence="3">prolyl oligopeptidase</fullName>
        <ecNumber evidence="3">3.4.21.26</ecNumber>
    </recommendedName>
    <alternativeName>
        <fullName evidence="8">Proline-specific endopeptidase</fullName>
    </alternativeName>
</protein>
<dbReference type="PATRIC" id="fig|400092.3.peg.2260"/>
<evidence type="ECO:0000256" key="6">
    <source>
        <dbReference type="ARBA" id="ARBA00022825"/>
    </source>
</evidence>
<dbReference type="PRINTS" id="PR00862">
    <property type="entry name" value="PROLIGOPTASE"/>
</dbReference>
<dbReference type="RefSeq" id="WP_046310575.1">
    <property type="nucleotide sequence ID" value="NZ_CBCSCY010000005.1"/>
</dbReference>
<dbReference type="PANTHER" id="PTHR42881">
    <property type="entry name" value="PROLYL ENDOPEPTIDASE"/>
    <property type="match status" value="1"/>
</dbReference>
<evidence type="ECO:0000256" key="9">
    <source>
        <dbReference type="SAM" id="SignalP"/>
    </source>
</evidence>
<dbReference type="SUPFAM" id="SSF50993">
    <property type="entry name" value="Peptidase/esterase 'gauge' domain"/>
    <property type="match status" value="1"/>
</dbReference>
<keyword evidence="13" id="KW-1185">Reference proteome</keyword>
<evidence type="ECO:0000259" key="11">
    <source>
        <dbReference type="Pfam" id="PF02897"/>
    </source>
</evidence>
<keyword evidence="5" id="KW-0378">Hydrolase</keyword>
<evidence type="ECO:0000256" key="4">
    <source>
        <dbReference type="ARBA" id="ARBA00022670"/>
    </source>
</evidence>
<gene>
    <name evidence="12" type="ORF">PKOR_10320</name>
</gene>
<dbReference type="PROSITE" id="PS00708">
    <property type="entry name" value="PRO_ENDOPEP_SER"/>
    <property type="match status" value="1"/>
</dbReference>
<evidence type="ECO:0000256" key="1">
    <source>
        <dbReference type="ARBA" id="ARBA00001070"/>
    </source>
</evidence>
<feature type="signal peptide" evidence="9">
    <location>
        <begin position="1"/>
        <end position="19"/>
    </location>
</feature>
<dbReference type="GO" id="GO:0006508">
    <property type="term" value="P:proteolysis"/>
    <property type="evidence" value="ECO:0007669"/>
    <property type="project" value="UniProtKB-KW"/>
</dbReference>
<dbReference type="InterPro" id="IPR001375">
    <property type="entry name" value="Peptidase_S9_cat"/>
</dbReference>
<evidence type="ECO:0000313" key="13">
    <source>
        <dbReference type="Proteomes" id="UP000033109"/>
    </source>
</evidence>
<dbReference type="Pfam" id="PF00326">
    <property type="entry name" value="Peptidase_S9"/>
    <property type="match status" value="1"/>
</dbReference>
<feature type="chain" id="PRO_5002413662" description="prolyl oligopeptidase" evidence="9">
    <location>
        <begin position="20"/>
        <end position="695"/>
    </location>
</feature>
<dbReference type="GO" id="GO:0070012">
    <property type="term" value="F:oligopeptidase activity"/>
    <property type="evidence" value="ECO:0007669"/>
    <property type="project" value="TreeGrafter"/>
</dbReference>
<comment type="function">
    <text evidence="7">Cleaves peptide bonds on the C-terminal side of prolyl residues within peptides that are up to approximately 30 amino acids long. Has an absolute requirement for an X-Pro bond in the trans configuration immediately preceding the Pro-Y scissible bond.</text>
</comment>
<comment type="similarity">
    <text evidence="2">Belongs to the peptidase S9A family.</text>
</comment>
<organism evidence="12 13">
    <name type="scientific">Pontibacter korlensis</name>
    <dbReference type="NCBI Taxonomy" id="400092"/>
    <lineage>
        <taxon>Bacteria</taxon>
        <taxon>Pseudomonadati</taxon>
        <taxon>Bacteroidota</taxon>
        <taxon>Cytophagia</taxon>
        <taxon>Cytophagales</taxon>
        <taxon>Hymenobacteraceae</taxon>
        <taxon>Pontibacter</taxon>
    </lineage>
</organism>
<dbReference type="FunFam" id="3.40.50.1820:FF:000005">
    <property type="entry name" value="Prolyl endopeptidase"/>
    <property type="match status" value="1"/>
</dbReference>